<dbReference type="InterPro" id="IPR036508">
    <property type="entry name" value="Chitin-bd_dom_sf"/>
</dbReference>
<dbReference type="InterPro" id="IPR002557">
    <property type="entry name" value="Chitin-bd_dom"/>
</dbReference>
<sequence length="1377" mass="158479">MASATSLLLILFVVACYSFDEMDVFRTGNVQLFLRAMTNDTKAADTLNLPANATSIRENITDTFSCENRTYGYYADVDNECQVFHVCLPSQTPSGRNVTYRWSFICPKETIFNQEVLVCTRSRDAIPCEESPMFYDVNMEIGKVSNDSKDDTMKDPNKQVENVKVDTSRRNHKRPGNRKQNIIVQNLLQNVVDEEMVKVDEMEFYNEPMDGIVDEIVPVIVDMPSDKQLNVEEVEDRFDVEEKEANDRLLEERNLKLVKKFIKISQSGGPSSRWDAAADERCRVPHLCARYTSGAREDDASDDEYQKYIDLLPESEKQAFLNVIARRLFKEVNNKGVNSEVSGEISDAELDKHGDFVKKILQEETDNLRRNQNGKDENGIEKLEVKGVNDNPSSEDFKNIKHIDLTLRNGERLKRSSGSEKMSDTHSIDKPDEIPVKIIYDTGTKVTTGQRNLTSKGKDLSGEISDDKDIQVRRSRRGSDLAQSDSPETYTVVNNYEPEDETTEKNNKVNSEMPEDTVVKSDSSSSVEVKKPLQSESQAKGYTASIYEAEGESNNAESSDTDENDETRTTYLPTVTSEAITTEFVKPIKINNTTVQVSTATNLIQNLENNTHHTTEPTHHLYLRFGNESENVGIDKILLNGTSESKINTVENKDTNETKETMDKESSIRQTVVGGNTTINDLKNITYKLNNENNESYIESITELSNFTVNPSLTGVVSTMYKVMNYSITSNKTNLNNNTTTTKEEEMTVFKSLLKSVRSGLELQFEENNSGKDYRGKRKTRLSSHHNKPIKKSETYEVYEISADRPPFIKKRNKKHDSAVHWKSVNEDQPYYVPIYNYSPENAYYNSYNRLGPNHDEEYHDLNKYDIFKVNTPKQTRNKKPLHKLDSILRKFKFSEKRPVNKNRIIFRDQQIKKIILPIVVKKPKHTKVYFNPNDYLDLDYSIGRSRYNTTVKRLKYVAPIKKFPDSVSEEHVYNSMKSGNSPNFHRATAKILYGRHLYFHIPKVNKTLDASESEEANSLRMLRSSNYSDYDKSNALPDDEDIAVDYYFGYHDNYARSKENLKEKVKALRNTNTDDIDNIPENTEEGKNNVAKHGTVKDILSIDPTNAFLYLDDLLKYDIPLARSNDDDDDLKPYMEIIKEMIDEDSKALIQYDWLGTTIDIRTALNKLIALTIALKSGDKLDPRDMQLINYVKYLFTTSKSSIDQEHYLRDEKKTNHTKQKVSALPRNKYRKKEYLKVKGLLDRAWLYIRGRLKDEKSNNETSLREFQGFLFDIWHGLHDLHDALTNIAAIITYGNQRWYQHLKDLYLKDAQKKQILEVLLHMVTVRVMDLIETAAKNGLEDNFALYIENHEEEVLRTKEDFQFGLKVLGELKKLV</sequence>
<dbReference type="GO" id="GO:0005576">
    <property type="term" value="C:extracellular region"/>
    <property type="evidence" value="ECO:0007669"/>
    <property type="project" value="InterPro"/>
</dbReference>
<evidence type="ECO:0000313" key="5">
    <source>
        <dbReference type="EMBL" id="CAG9794147.1"/>
    </source>
</evidence>
<dbReference type="SMART" id="SM00494">
    <property type="entry name" value="ChtBD2"/>
    <property type="match status" value="1"/>
</dbReference>
<feature type="signal peptide" evidence="3">
    <location>
        <begin position="1"/>
        <end position="18"/>
    </location>
</feature>
<feature type="compositionally biased region" description="Basic and acidic residues" evidence="2">
    <location>
        <begin position="367"/>
        <end position="387"/>
    </location>
</feature>
<feature type="coiled-coil region" evidence="1">
    <location>
        <begin position="1052"/>
        <end position="1079"/>
    </location>
</feature>
<name>A0A9N9RD01_9NEOP</name>
<keyword evidence="6" id="KW-1185">Reference proteome</keyword>
<feature type="domain" description="Chitin-binding type-2" evidence="4">
    <location>
        <begin position="63"/>
        <end position="130"/>
    </location>
</feature>
<feature type="compositionally biased region" description="Basic residues" evidence="2">
    <location>
        <begin position="775"/>
        <end position="789"/>
    </location>
</feature>
<feature type="compositionally biased region" description="Polar residues" evidence="2">
    <location>
        <begin position="481"/>
        <end position="494"/>
    </location>
</feature>
<dbReference type="SUPFAM" id="SSF57625">
    <property type="entry name" value="Invertebrate chitin-binding proteins"/>
    <property type="match status" value="1"/>
</dbReference>
<feature type="compositionally biased region" description="Basic and acidic residues" evidence="2">
    <location>
        <begin position="456"/>
        <end position="472"/>
    </location>
</feature>
<dbReference type="GO" id="GO:0008061">
    <property type="term" value="F:chitin binding"/>
    <property type="evidence" value="ECO:0007669"/>
    <property type="project" value="InterPro"/>
</dbReference>
<dbReference type="Pfam" id="PF01607">
    <property type="entry name" value="CBM_14"/>
    <property type="match status" value="1"/>
</dbReference>
<accession>A0A9N9RD01</accession>
<dbReference type="EMBL" id="OU893337">
    <property type="protein sequence ID" value="CAG9794147.1"/>
    <property type="molecule type" value="Genomic_DNA"/>
</dbReference>
<reference evidence="5" key="2">
    <citation type="submission" date="2022-10" db="EMBL/GenBank/DDBJ databases">
        <authorList>
            <consortium name="ENA_rothamsted_submissions"/>
            <consortium name="culmorum"/>
            <person name="King R."/>
        </authorList>
    </citation>
    <scope>NUCLEOTIDE SEQUENCE</scope>
</reference>
<evidence type="ECO:0000259" key="4">
    <source>
        <dbReference type="PROSITE" id="PS50940"/>
    </source>
</evidence>
<evidence type="ECO:0000256" key="1">
    <source>
        <dbReference type="SAM" id="Coils"/>
    </source>
</evidence>
<dbReference type="PANTHER" id="PTHR22933:SF43">
    <property type="entry name" value="LP10131P"/>
    <property type="match status" value="1"/>
</dbReference>
<feature type="region of interest" description="Disordered" evidence="2">
    <location>
        <begin position="367"/>
        <end position="397"/>
    </location>
</feature>
<dbReference type="InterPro" id="IPR052976">
    <property type="entry name" value="Scoloptoxin-like"/>
</dbReference>
<feature type="region of interest" description="Disordered" evidence="2">
    <location>
        <begin position="448"/>
        <end position="567"/>
    </location>
</feature>
<evidence type="ECO:0000256" key="3">
    <source>
        <dbReference type="SAM" id="SignalP"/>
    </source>
</evidence>
<evidence type="ECO:0000256" key="2">
    <source>
        <dbReference type="SAM" id="MobiDB-lite"/>
    </source>
</evidence>
<dbReference type="OrthoDB" id="7493403at2759"/>
<dbReference type="PANTHER" id="PTHR22933">
    <property type="entry name" value="FI18007P1-RELATED"/>
    <property type="match status" value="1"/>
</dbReference>
<reference evidence="5" key="1">
    <citation type="submission" date="2021-12" db="EMBL/GenBank/DDBJ databases">
        <authorList>
            <person name="King R."/>
        </authorList>
    </citation>
    <scope>NUCLEOTIDE SEQUENCE</scope>
</reference>
<dbReference type="PROSITE" id="PS50940">
    <property type="entry name" value="CHIT_BIND_II"/>
    <property type="match status" value="1"/>
</dbReference>
<evidence type="ECO:0000313" key="6">
    <source>
        <dbReference type="Proteomes" id="UP001153714"/>
    </source>
</evidence>
<feature type="chain" id="PRO_5040239038" description="Chitin-binding type-2 domain-containing protein" evidence="3">
    <location>
        <begin position="19"/>
        <end position="1377"/>
    </location>
</feature>
<organism evidence="5 6">
    <name type="scientific">Diatraea saccharalis</name>
    <name type="common">sugarcane borer</name>
    <dbReference type="NCBI Taxonomy" id="40085"/>
    <lineage>
        <taxon>Eukaryota</taxon>
        <taxon>Metazoa</taxon>
        <taxon>Ecdysozoa</taxon>
        <taxon>Arthropoda</taxon>
        <taxon>Hexapoda</taxon>
        <taxon>Insecta</taxon>
        <taxon>Pterygota</taxon>
        <taxon>Neoptera</taxon>
        <taxon>Endopterygota</taxon>
        <taxon>Lepidoptera</taxon>
        <taxon>Glossata</taxon>
        <taxon>Ditrysia</taxon>
        <taxon>Pyraloidea</taxon>
        <taxon>Crambidae</taxon>
        <taxon>Crambinae</taxon>
        <taxon>Diatraea</taxon>
    </lineage>
</organism>
<keyword evidence="3" id="KW-0732">Signal</keyword>
<keyword evidence="1" id="KW-0175">Coiled coil</keyword>
<feature type="region of interest" description="Disordered" evidence="2">
    <location>
        <begin position="411"/>
        <end position="430"/>
    </location>
</feature>
<protein>
    <recommendedName>
        <fullName evidence="4">Chitin-binding type-2 domain-containing protein</fullName>
    </recommendedName>
</protein>
<dbReference type="Proteomes" id="UP001153714">
    <property type="component" value="Chromosome 6"/>
</dbReference>
<gene>
    <name evidence="5" type="ORF">DIATSA_LOCUS11544</name>
</gene>
<feature type="region of interest" description="Disordered" evidence="2">
    <location>
        <begin position="768"/>
        <end position="789"/>
    </location>
</feature>
<proteinExistence type="predicted"/>